<reference evidence="2 3" key="1">
    <citation type="journal article" date="2024" name="IMA Fungus">
        <title>Apiospora arundinis, a panoply of carbohydrate-active enzymes and secondary metabolites.</title>
        <authorList>
            <person name="Sorensen T."/>
            <person name="Petersen C."/>
            <person name="Muurmann A.T."/>
            <person name="Christiansen J.V."/>
            <person name="Brundto M.L."/>
            <person name="Overgaard C.K."/>
            <person name="Boysen A.T."/>
            <person name="Wollenberg R.D."/>
            <person name="Larsen T.O."/>
            <person name="Sorensen J.L."/>
            <person name="Nielsen K.L."/>
            <person name="Sondergaard T.E."/>
        </authorList>
    </citation>
    <scope>NUCLEOTIDE SEQUENCE [LARGE SCALE GENOMIC DNA]</scope>
    <source>
        <strain evidence="2 3">AAU 773</strain>
    </source>
</reference>
<name>A0ABR2HP48_9PEZI</name>
<sequence length="321" mass="35791">MPNDTPLDLGLADPGDDETDRQLKGALQELVDGEAEAAAIAKRISTLVVSDCERDYEAHRASLSNSPPKDDENNNKTACKPFSSPVGWIAYLWRTIGQAAIAIPHSHSGQDRLVSLLQELWRLPPQTIHYISGDDVEEEYTFWESDENDQFCQNMRLLDSVRHVRARGTEDANPTNPAKYAKFSAFLARVFARGLVDTTRFCALVTGEFLGLGWSYNKRPEKSEPHVLAAAQWMAHAGAGLWEMCEKKAYAAKGFNPKWWARWRARFGQVAADDSGFSEQARESAAGALKQMAVFEEGGSLMEFSVVEAFRLNAKDWEDEG</sequence>
<dbReference type="InterPro" id="IPR022085">
    <property type="entry name" value="OpdG"/>
</dbReference>
<gene>
    <name evidence="2" type="ORF">PGQ11_013369</name>
</gene>
<evidence type="ECO:0000313" key="2">
    <source>
        <dbReference type="EMBL" id="KAK8850890.1"/>
    </source>
</evidence>
<keyword evidence="3" id="KW-1185">Reference proteome</keyword>
<dbReference type="PANTHER" id="PTHR38797">
    <property type="entry name" value="NUCLEAR PORE COMPLEX PROTEIN NUP85-RELATED"/>
    <property type="match status" value="1"/>
</dbReference>
<protein>
    <submittedName>
        <fullName evidence="2">Uncharacterized protein</fullName>
    </submittedName>
</protein>
<dbReference type="Pfam" id="PF12311">
    <property type="entry name" value="DUF3632"/>
    <property type="match status" value="1"/>
</dbReference>
<organism evidence="2 3">
    <name type="scientific">Apiospora arundinis</name>
    <dbReference type="NCBI Taxonomy" id="335852"/>
    <lineage>
        <taxon>Eukaryota</taxon>
        <taxon>Fungi</taxon>
        <taxon>Dikarya</taxon>
        <taxon>Ascomycota</taxon>
        <taxon>Pezizomycotina</taxon>
        <taxon>Sordariomycetes</taxon>
        <taxon>Xylariomycetidae</taxon>
        <taxon>Amphisphaeriales</taxon>
        <taxon>Apiosporaceae</taxon>
        <taxon>Apiospora</taxon>
    </lineage>
</organism>
<evidence type="ECO:0000256" key="1">
    <source>
        <dbReference type="SAM" id="MobiDB-lite"/>
    </source>
</evidence>
<proteinExistence type="predicted"/>
<dbReference type="Proteomes" id="UP001390339">
    <property type="component" value="Unassembled WGS sequence"/>
</dbReference>
<dbReference type="InterPro" id="IPR053204">
    <property type="entry name" value="Oxopyrrolidines_Biosynth-assoc"/>
</dbReference>
<evidence type="ECO:0000313" key="3">
    <source>
        <dbReference type="Proteomes" id="UP001390339"/>
    </source>
</evidence>
<dbReference type="EMBL" id="JAPCWZ010000009">
    <property type="protein sequence ID" value="KAK8850890.1"/>
    <property type="molecule type" value="Genomic_DNA"/>
</dbReference>
<feature type="compositionally biased region" description="Low complexity" evidence="1">
    <location>
        <begin position="1"/>
        <end position="13"/>
    </location>
</feature>
<accession>A0ABR2HP48</accession>
<feature type="region of interest" description="Disordered" evidence="1">
    <location>
        <begin position="59"/>
        <end position="78"/>
    </location>
</feature>
<comment type="caution">
    <text evidence="2">The sequence shown here is derived from an EMBL/GenBank/DDBJ whole genome shotgun (WGS) entry which is preliminary data.</text>
</comment>
<feature type="region of interest" description="Disordered" evidence="1">
    <location>
        <begin position="1"/>
        <end position="21"/>
    </location>
</feature>
<dbReference type="PANTHER" id="PTHR38797:SF4">
    <property type="entry name" value="NUCLEAR PORE COMPLEX PROTEIN NUP85"/>
    <property type="match status" value="1"/>
</dbReference>